<dbReference type="GO" id="GO:0003729">
    <property type="term" value="F:mRNA binding"/>
    <property type="evidence" value="ECO:0007669"/>
    <property type="project" value="TreeGrafter"/>
</dbReference>
<dbReference type="GO" id="GO:0002188">
    <property type="term" value="P:translation reinitiation"/>
    <property type="evidence" value="ECO:0007669"/>
    <property type="project" value="TreeGrafter"/>
</dbReference>
<comment type="similarity">
    <text evidence="1">Belongs to the SUI1 family.</text>
</comment>
<dbReference type="GO" id="GO:0001731">
    <property type="term" value="P:formation of translation preinitiation complex"/>
    <property type="evidence" value="ECO:0007669"/>
    <property type="project" value="TreeGrafter"/>
</dbReference>
<reference evidence="6 7" key="1">
    <citation type="journal article" date="2013" name="Stand. Genomic Sci.">
        <title>Genomic Encyclopedia of Type Strains, Phase I: The one thousand microbial genomes (KMG-I) project.</title>
        <authorList>
            <person name="Kyrpides N.C."/>
            <person name="Woyke T."/>
            <person name="Eisen J.A."/>
            <person name="Garrity G."/>
            <person name="Lilburn T.G."/>
            <person name="Beck B.J."/>
            <person name="Whitman W.B."/>
            <person name="Hugenholtz P."/>
            <person name="Klenk H.P."/>
        </authorList>
    </citation>
    <scope>NUCLEOTIDE SEQUENCE [LARGE SCALE GENOMIC DNA]</scope>
    <source>
        <strain evidence="6 7">DSM 13484</strain>
    </source>
</reference>
<keyword evidence="3" id="KW-0648">Protein biosynthesis</keyword>
<gene>
    <name evidence="6" type="ORF">LX66_0793</name>
</gene>
<dbReference type="EMBL" id="VLLG01000002">
    <property type="protein sequence ID" value="TWI91424.1"/>
    <property type="molecule type" value="Genomic_DNA"/>
</dbReference>
<proteinExistence type="inferred from homology"/>
<dbReference type="InterPro" id="IPR036877">
    <property type="entry name" value="SUI1_dom_sf"/>
</dbReference>
<dbReference type="InterPro" id="IPR005872">
    <property type="entry name" value="SUI1_arc_bac"/>
</dbReference>
<dbReference type="CDD" id="cd11567">
    <property type="entry name" value="YciH_like"/>
    <property type="match status" value="1"/>
</dbReference>
<dbReference type="AlphaFoldDB" id="A0A562TDV0"/>
<feature type="region of interest" description="Disordered" evidence="4">
    <location>
        <begin position="1"/>
        <end position="20"/>
    </location>
</feature>
<dbReference type="InterPro" id="IPR050318">
    <property type="entry name" value="DENR/SUI1_TIF"/>
</dbReference>
<evidence type="ECO:0000256" key="4">
    <source>
        <dbReference type="SAM" id="MobiDB-lite"/>
    </source>
</evidence>
<keyword evidence="7" id="KW-1185">Reference proteome</keyword>
<evidence type="ECO:0000256" key="2">
    <source>
        <dbReference type="ARBA" id="ARBA00022845"/>
    </source>
</evidence>
<protein>
    <submittedName>
        <fullName evidence="6">Translation initiation factor 1</fullName>
    </submittedName>
</protein>
<dbReference type="PROSITE" id="PS50296">
    <property type="entry name" value="SUI1"/>
    <property type="match status" value="1"/>
</dbReference>
<accession>A0A562TDV0</accession>
<evidence type="ECO:0000256" key="3">
    <source>
        <dbReference type="ARBA" id="ARBA00022917"/>
    </source>
</evidence>
<keyword evidence="6" id="KW-0396">Initiation factor</keyword>
<dbReference type="Proteomes" id="UP000316778">
    <property type="component" value="Unassembled WGS sequence"/>
</dbReference>
<feature type="domain" description="SUI1" evidence="5">
    <location>
        <begin position="47"/>
        <end position="108"/>
    </location>
</feature>
<dbReference type="PANTHER" id="PTHR12789">
    <property type="entry name" value="DENSITY-REGULATED PROTEIN HOMOLOG"/>
    <property type="match status" value="1"/>
</dbReference>
<name>A0A562TDV0_CHIJA</name>
<dbReference type="Gene3D" id="3.30.780.10">
    <property type="entry name" value="SUI1-like domain"/>
    <property type="match status" value="1"/>
</dbReference>
<evidence type="ECO:0000259" key="5">
    <source>
        <dbReference type="PROSITE" id="PS50296"/>
    </source>
</evidence>
<evidence type="ECO:0000313" key="6">
    <source>
        <dbReference type="EMBL" id="TWI91424.1"/>
    </source>
</evidence>
<dbReference type="GO" id="GO:0006417">
    <property type="term" value="P:regulation of translation"/>
    <property type="evidence" value="ECO:0007669"/>
    <property type="project" value="UniProtKB-KW"/>
</dbReference>
<dbReference type="InterPro" id="IPR001950">
    <property type="entry name" value="SUI1"/>
</dbReference>
<keyword evidence="2" id="KW-0810">Translation regulation</keyword>
<sequence>MTKKKRNTGGGGIVYSTDPDFSFEQEPAAVENTLPPAQQRLKIRLDTKQRAGKVVTLVEGFVGTSADLEQLGKTLKTKCGAGGSVKDGQILIQGDYRDRVQKWLQENKYNVRIG</sequence>
<dbReference type="Pfam" id="PF01253">
    <property type="entry name" value="SUI1"/>
    <property type="match status" value="1"/>
</dbReference>
<comment type="caution">
    <text evidence="6">The sequence shown here is derived from an EMBL/GenBank/DDBJ whole genome shotgun (WGS) entry which is preliminary data.</text>
</comment>
<dbReference type="GO" id="GO:0003743">
    <property type="term" value="F:translation initiation factor activity"/>
    <property type="evidence" value="ECO:0007669"/>
    <property type="project" value="UniProtKB-KW"/>
</dbReference>
<evidence type="ECO:0000313" key="7">
    <source>
        <dbReference type="Proteomes" id="UP000316778"/>
    </source>
</evidence>
<evidence type="ECO:0000256" key="1">
    <source>
        <dbReference type="ARBA" id="ARBA00005422"/>
    </source>
</evidence>
<dbReference type="OrthoDB" id="9792915at2"/>
<dbReference type="PANTHER" id="PTHR12789:SF0">
    <property type="entry name" value="DENSITY-REGULATED PROTEIN"/>
    <property type="match status" value="1"/>
</dbReference>
<dbReference type="SUPFAM" id="SSF55159">
    <property type="entry name" value="eIF1-like"/>
    <property type="match status" value="1"/>
</dbReference>
<dbReference type="RefSeq" id="WP_145710574.1">
    <property type="nucleotide sequence ID" value="NZ_BAAAFY010000001.1"/>
</dbReference>
<organism evidence="6 7">
    <name type="scientific">Chitinophaga japonensis</name>
    <name type="common">Flexibacter japonensis</name>
    <dbReference type="NCBI Taxonomy" id="104662"/>
    <lineage>
        <taxon>Bacteria</taxon>
        <taxon>Pseudomonadati</taxon>
        <taxon>Bacteroidota</taxon>
        <taxon>Chitinophagia</taxon>
        <taxon>Chitinophagales</taxon>
        <taxon>Chitinophagaceae</taxon>
        <taxon>Chitinophaga</taxon>
    </lineage>
</organism>
<dbReference type="PIRSF" id="PIRSF037511">
    <property type="entry name" value="Transl_init_SUI1_pro"/>
    <property type="match status" value="1"/>
</dbReference>